<dbReference type="EMBL" id="CM034395">
    <property type="protein sequence ID" value="KAJ0178831.1"/>
    <property type="molecule type" value="Genomic_DNA"/>
</dbReference>
<gene>
    <name evidence="1" type="ORF">K1T71_005606</name>
</gene>
<name>A0ACC1D4D7_9NEOP</name>
<organism evidence="1 2">
    <name type="scientific">Dendrolimus kikuchii</name>
    <dbReference type="NCBI Taxonomy" id="765133"/>
    <lineage>
        <taxon>Eukaryota</taxon>
        <taxon>Metazoa</taxon>
        <taxon>Ecdysozoa</taxon>
        <taxon>Arthropoda</taxon>
        <taxon>Hexapoda</taxon>
        <taxon>Insecta</taxon>
        <taxon>Pterygota</taxon>
        <taxon>Neoptera</taxon>
        <taxon>Endopterygota</taxon>
        <taxon>Lepidoptera</taxon>
        <taxon>Glossata</taxon>
        <taxon>Ditrysia</taxon>
        <taxon>Bombycoidea</taxon>
        <taxon>Lasiocampidae</taxon>
        <taxon>Dendrolimus</taxon>
    </lineage>
</organism>
<reference evidence="1 2" key="1">
    <citation type="journal article" date="2021" name="Front. Genet.">
        <title>Chromosome-Level Genome Assembly Reveals Significant Gene Expansion in the Toll and IMD Signaling Pathways of Dendrolimus kikuchii.</title>
        <authorList>
            <person name="Zhou J."/>
            <person name="Wu P."/>
            <person name="Xiong Z."/>
            <person name="Liu N."/>
            <person name="Zhao N."/>
            <person name="Ji M."/>
            <person name="Qiu Y."/>
            <person name="Yang B."/>
        </authorList>
    </citation>
    <scope>NUCLEOTIDE SEQUENCE [LARGE SCALE GENOMIC DNA]</scope>
    <source>
        <strain evidence="1">Ann1</strain>
    </source>
</reference>
<proteinExistence type="predicted"/>
<accession>A0ACC1D4D7</accession>
<protein>
    <submittedName>
        <fullName evidence="1">Uncharacterized protein</fullName>
    </submittedName>
</protein>
<evidence type="ECO:0000313" key="2">
    <source>
        <dbReference type="Proteomes" id="UP000824533"/>
    </source>
</evidence>
<keyword evidence="2" id="KW-1185">Reference proteome</keyword>
<comment type="caution">
    <text evidence="1">The sequence shown here is derived from an EMBL/GenBank/DDBJ whole genome shotgun (WGS) entry which is preliminary data.</text>
</comment>
<evidence type="ECO:0000313" key="1">
    <source>
        <dbReference type="EMBL" id="KAJ0178831.1"/>
    </source>
</evidence>
<sequence>MRAQLLLDEKIPILLNIAALISELLKSGEHRSFQYCSIKMAQSVFVVWDYVIMAATMIASVAIGLYFRFSGGKQKTNEEYLLADRNMSIFPVAVSLMASFMSAITLLGVSAENYSYGMQFVVINLSYGIATPIASRLYLPVFFGLQKTSTYEYLELRFGAQIRMLASLTYTLQMVLYNGIVLYAPAIVLEAVTGLDRLVSILVVGLVCTFYSTLGGMKAVLFTDLLQSFLMFAAVFSVVVFSSVQLGGFTKIFTIAKEGGRLDFSNFSFDPTERNTWWSLNFGGFITYLSLYAVNHTQVQRLLTVSTLSRSQQCLWWSWPVLSLLSVITCISGLGIYAVYKDCDPYTAKQISAIDQLMPYYVVDAMRSVPGLAGLFVAGIFSASLSTISAACNALAAVTLTDYVSRWCKISESSIPWLTKLAACAYGLVFLGLAFLAEYLGGILQAALTIFGAVGGPLFAVFTLGMFTTYANERGVSIALVTGMAVTLWISFGGPRPAPVKLPLSVDGCGFNVTEPITAAFKDENYYFYLYRLSYLWVSPIGFVWVMAVGSIISLLWRQQQPWEAEGRHHPDPTLFTPPLAKLLRAKYGDKPTVQCELLKRNGDQE</sequence>
<dbReference type="Proteomes" id="UP000824533">
    <property type="component" value="Linkage Group LG09"/>
</dbReference>